<gene>
    <name evidence="4" type="ORF">WA026_018991</name>
</gene>
<name>A0AAW1VHC8_9CUCU</name>
<feature type="domain" description="Nmd3 N-terminal" evidence="3">
    <location>
        <begin position="18"/>
        <end position="94"/>
    </location>
</feature>
<dbReference type="AlphaFoldDB" id="A0AAW1VHC8"/>
<reference evidence="4 5" key="1">
    <citation type="submission" date="2023-03" db="EMBL/GenBank/DDBJ databases">
        <title>Genome insight into feeding habits of ladybird beetles.</title>
        <authorList>
            <person name="Li H.-S."/>
            <person name="Huang Y.-H."/>
            <person name="Pang H."/>
        </authorList>
    </citation>
    <scope>NUCLEOTIDE SEQUENCE [LARGE SCALE GENOMIC DNA]</scope>
    <source>
        <strain evidence="4">SYSU_2023b</strain>
        <tissue evidence="4">Whole body</tissue>
    </source>
</reference>
<comment type="subcellular location">
    <subcellularLocation>
        <location evidence="2">Cytoplasm</location>
    </subcellularLocation>
    <subcellularLocation>
        <location evidence="2">Nucleus</location>
    </subcellularLocation>
</comment>
<protein>
    <recommendedName>
        <fullName evidence="2">60S ribosomal export protein NMD3</fullName>
    </recommendedName>
</protein>
<dbReference type="InterPro" id="IPR039768">
    <property type="entry name" value="Nmd3"/>
</dbReference>
<comment type="function">
    <text evidence="1 2">Acts as an adapter for the XPO1/CRM1-mediated export of the 60S ribosomal subunit.</text>
</comment>
<dbReference type="PANTHER" id="PTHR12746:SF2">
    <property type="entry name" value="60S RIBOSOMAL EXPORT PROTEIN NMD3"/>
    <property type="match status" value="1"/>
</dbReference>
<keyword evidence="2" id="KW-0653">Protein transport</keyword>
<evidence type="ECO:0000313" key="5">
    <source>
        <dbReference type="Proteomes" id="UP001431783"/>
    </source>
</evidence>
<organism evidence="4 5">
    <name type="scientific">Henosepilachna vigintioctopunctata</name>
    <dbReference type="NCBI Taxonomy" id="420089"/>
    <lineage>
        <taxon>Eukaryota</taxon>
        <taxon>Metazoa</taxon>
        <taxon>Ecdysozoa</taxon>
        <taxon>Arthropoda</taxon>
        <taxon>Hexapoda</taxon>
        <taxon>Insecta</taxon>
        <taxon>Pterygota</taxon>
        <taxon>Neoptera</taxon>
        <taxon>Endopterygota</taxon>
        <taxon>Coleoptera</taxon>
        <taxon>Polyphaga</taxon>
        <taxon>Cucujiformia</taxon>
        <taxon>Coccinelloidea</taxon>
        <taxon>Coccinellidae</taxon>
        <taxon>Epilachninae</taxon>
        <taxon>Epilachnini</taxon>
        <taxon>Henosepilachna</taxon>
    </lineage>
</organism>
<keyword evidence="2" id="KW-0539">Nucleus</keyword>
<evidence type="ECO:0000256" key="2">
    <source>
        <dbReference type="RuleBase" id="RU364108"/>
    </source>
</evidence>
<dbReference type="PANTHER" id="PTHR12746">
    <property type="entry name" value="NONSENSE-MEDIATED MRNA DECAY PROTEIN 3"/>
    <property type="match status" value="1"/>
</dbReference>
<dbReference type="GO" id="GO:0015031">
    <property type="term" value="P:protein transport"/>
    <property type="evidence" value="ECO:0007669"/>
    <property type="project" value="UniProtKB-KW"/>
</dbReference>
<dbReference type="GO" id="GO:0005737">
    <property type="term" value="C:cytoplasm"/>
    <property type="evidence" value="ECO:0007669"/>
    <property type="project" value="UniProtKB-SubCell"/>
</dbReference>
<keyword evidence="2" id="KW-0813">Transport</keyword>
<dbReference type="Proteomes" id="UP001431783">
    <property type="component" value="Unassembled WGS sequence"/>
</dbReference>
<sequence>MVNYYLNAITKKSLVNAECGILIKPNPSSVDCFLTHVDITEGIAKQGVLYFWRGCERYLQPPAEWIRAELESMELLALCLKKQKGLNRVKLIDAFLYGRNLTLKE</sequence>
<evidence type="ECO:0000313" key="4">
    <source>
        <dbReference type="EMBL" id="KAK9892186.1"/>
    </source>
</evidence>
<proteinExistence type="inferred from homology"/>
<keyword evidence="2" id="KW-0963">Cytoplasm</keyword>
<dbReference type="InterPro" id="IPR007064">
    <property type="entry name" value="Nmd3_N"/>
</dbReference>
<evidence type="ECO:0000256" key="1">
    <source>
        <dbReference type="ARBA" id="ARBA00002269"/>
    </source>
</evidence>
<keyword evidence="5" id="KW-1185">Reference proteome</keyword>
<comment type="similarity">
    <text evidence="2">Belongs to the NMD3 family.</text>
</comment>
<comment type="caution">
    <text evidence="4">The sequence shown here is derived from an EMBL/GenBank/DDBJ whole genome shotgun (WGS) entry which is preliminary data.</text>
</comment>
<dbReference type="GO" id="GO:0043023">
    <property type="term" value="F:ribosomal large subunit binding"/>
    <property type="evidence" value="ECO:0007669"/>
    <property type="project" value="InterPro"/>
</dbReference>
<dbReference type="Pfam" id="PF04981">
    <property type="entry name" value="NMD3"/>
    <property type="match status" value="1"/>
</dbReference>
<dbReference type="GO" id="GO:0005634">
    <property type="term" value="C:nucleus"/>
    <property type="evidence" value="ECO:0007669"/>
    <property type="project" value="UniProtKB-SubCell"/>
</dbReference>
<accession>A0AAW1VHC8</accession>
<evidence type="ECO:0000259" key="3">
    <source>
        <dbReference type="Pfam" id="PF04981"/>
    </source>
</evidence>
<dbReference type="GO" id="GO:0000055">
    <property type="term" value="P:ribosomal large subunit export from nucleus"/>
    <property type="evidence" value="ECO:0007669"/>
    <property type="project" value="TreeGrafter"/>
</dbReference>
<dbReference type="EMBL" id="JARQZJ010000133">
    <property type="protein sequence ID" value="KAK9892186.1"/>
    <property type="molecule type" value="Genomic_DNA"/>
</dbReference>